<dbReference type="EMBL" id="NCKV01009478">
    <property type="protein sequence ID" value="RWS22206.1"/>
    <property type="molecule type" value="Genomic_DNA"/>
</dbReference>
<reference evidence="1 2" key="1">
    <citation type="journal article" date="2018" name="Gigascience">
        <title>Genomes of trombidid mites reveal novel predicted allergens and laterally-transferred genes associated with secondary metabolism.</title>
        <authorList>
            <person name="Dong X."/>
            <person name="Chaisiri K."/>
            <person name="Xia D."/>
            <person name="Armstrong S.D."/>
            <person name="Fang Y."/>
            <person name="Donnelly M.J."/>
            <person name="Kadowaki T."/>
            <person name="McGarry J.W."/>
            <person name="Darby A.C."/>
            <person name="Makepeace B.L."/>
        </authorList>
    </citation>
    <scope>NUCLEOTIDE SEQUENCE [LARGE SCALE GENOMIC DNA]</scope>
    <source>
        <strain evidence="1">UoL-UT</strain>
    </source>
</reference>
<keyword evidence="2" id="KW-1185">Reference proteome</keyword>
<comment type="caution">
    <text evidence="1">The sequence shown here is derived from an EMBL/GenBank/DDBJ whole genome shotgun (WGS) entry which is preliminary data.</text>
</comment>
<evidence type="ECO:0000313" key="1">
    <source>
        <dbReference type="EMBL" id="RWS22206.1"/>
    </source>
</evidence>
<name>A0A443S3T7_9ACAR</name>
<dbReference type="OrthoDB" id="6513469at2759"/>
<protein>
    <submittedName>
        <fullName evidence="1">Uncharacterized protein</fullName>
    </submittedName>
</protein>
<dbReference type="AlphaFoldDB" id="A0A443S3T7"/>
<proteinExistence type="predicted"/>
<evidence type="ECO:0000313" key="2">
    <source>
        <dbReference type="Proteomes" id="UP000288716"/>
    </source>
</evidence>
<organism evidence="1 2">
    <name type="scientific">Leptotrombidium deliense</name>
    <dbReference type="NCBI Taxonomy" id="299467"/>
    <lineage>
        <taxon>Eukaryota</taxon>
        <taxon>Metazoa</taxon>
        <taxon>Ecdysozoa</taxon>
        <taxon>Arthropoda</taxon>
        <taxon>Chelicerata</taxon>
        <taxon>Arachnida</taxon>
        <taxon>Acari</taxon>
        <taxon>Acariformes</taxon>
        <taxon>Trombidiformes</taxon>
        <taxon>Prostigmata</taxon>
        <taxon>Anystina</taxon>
        <taxon>Parasitengona</taxon>
        <taxon>Trombiculoidea</taxon>
        <taxon>Trombiculidae</taxon>
        <taxon>Leptotrombidium</taxon>
    </lineage>
</organism>
<accession>A0A443S3T7</accession>
<dbReference type="VEuPathDB" id="VectorBase:LDEU009834"/>
<sequence>MVTAREFHLQSDGEDNFMYNVRCPPPEDIHPCKCIEFEKGMENEFLESEEVINKIGYNTTEIQISFEEEIGSEEQLFESQPHPDTIETLVFCRHIRHRQVLHDALKGFRGHRVNHFVLDSCTLPPFPNNLLNNINILWMEIVNSTVVLQHAFLNCAEQCL</sequence>
<gene>
    <name evidence="1" type="ORF">B4U80_02533</name>
</gene>
<dbReference type="Proteomes" id="UP000288716">
    <property type="component" value="Unassembled WGS sequence"/>
</dbReference>